<feature type="domain" description="MacB-like periplasmic core" evidence="8">
    <location>
        <begin position="109"/>
        <end position="327"/>
    </location>
</feature>
<keyword evidence="3 6" id="KW-0812">Transmembrane</keyword>
<dbReference type="PANTHER" id="PTHR30572:SF18">
    <property type="entry name" value="ABC-TYPE MACROLIDE FAMILY EXPORT SYSTEM PERMEASE COMPONENT 2"/>
    <property type="match status" value="1"/>
</dbReference>
<comment type="subcellular location">
    <subcellularLocation>
        <location evidence="1">Cell membrane</location>
        <topology evidence="1">Multi-pass membrane protein</topology>
    </subcellularLocation>
</comment>
<feature type="transmembrane region" description="Helical" evidence="6">
    <location>
        <begin position="433"/>
        <end position="456"/>
    </location>
</feature>
<evidence type="ECO:0000259" key="8">
    <source>
        <dbReference type="Pfam" id="PF12704"/>
    </source>
</evidence>
<feature type="transmembrane region" description="Helical" evidence="6">
    <location>
        <begin position="859"/>
        <end position="879"/>
    </location>
</feature>
<evidence type="ECO:0000259" key="7">
    <source>
        <dbReference type="Pfam" id="PF02687"/>
    </source>
</evidence>
<dbReference type="Pfam" id="PF02687">
    <property type="entry name" value="FtsX"/>
    <property type="match status" value="2"/>
</dbReference>
<dbReference type="Proteomes" id="UP001164653">
    <property type="component" value="Chromosome"/>
</dbReference>
<evidence type="ECO:0000256" key="6">
    <source>
        <dbReference type="SAM" id="Phobius"/>
    </source>
</evidence>
<dbReference type="InterPro" id="IPR050250">
    <property type="entry name" value="Macrolide_Exporter_MacB"/>
</dbReference>
<dbReference type="GO" id="GO:0022857">
    <property type="term" value="F:transmembrane transporter activity"/>
    <property type="evidence" value="ECO:0007669"/>
    <property type="project" value="TreeGrafter"/>
</dbReference>
<feature type="domain" description="ABC3 transporter permease C-terminal" evidence="7">
    <location>
        <begin position="388"/>
        <end position="503"/>
    </location>
</feature>
<dbReference type="RefSeq" id="WP_255772998.1">
    <property type="nucleotide sequence ID" value="NZ_CP112998.1"/>
</dbReference>
<protein>
    <submittedName>
        <fullName evidence="9">ABC transporter permease</fullName>
    </submittedName>
</protein>
<feature type="transmembrane region" description="Helical" evidence="6">
    <location>
        <begin position="520"/>
        <end position="544"/>
    </location>
</feature>
<dbReference type="EMBL" id="CP112998">
    <property type="protein sequence ID" value="WAC12694.1"/>
    <property type="molecule type" value="Genomic_DNA"/>
</dbReference>
<evidence type="ECO:0000256" key="3">
    <source>
        <dbReference type="ARBA" id="ARBA00022692"/>
    </source>
</evidence>
<organism evidence="9 10">
    <name type="scientific">Dyadobacter pollutisoli</name>
    <dbReference type="NCBI Taxonomy" id="2910158"/>
    <lineage>
        <taxon>Bacteria</taxon>
        <taxon>Pseudomonadati</taxon>
        <taxon>Bacteroidota</taxon>
        <taxon>Cytophagia</taxon>
        <taxon>Cytophagales</taxon>
        <taxon>Spirosomataceae</taxon>
        <taxon>Dyadobacter</taxon>
    </lineage>
</organism>
<keyword evidence="2" id="KW-1003">Cell membrane</keyword>
<feature type="transmembrane region" description="Helical" evidence="6">
    <location>
        <begin position="110"/>
        <end position="130"/>
    </location>
</feature>
<feature type="domain" description="MacB-like periplasmic core" evidence="8">
    <location>
        <begin position="535"/>
        <end position="699"/>
    </location>
</feature>
<dbReference type="PANTHER" id="PTHR30572">
    <property type="entry name" value="MEMBRANE COMPONENT OF TRANSPORTER-RELATED"/>
    <property type="match status" value="1"/>
</dbReference>
<accession>A0A9E8N9X3</accession>
<name>A0A9E8N9X3_9BACT</name>
<dbReference type="AlphaFoldDB" id="A0A9E8N9X3"/>
<dbReference type="Pfam" id="PF12704">
    <property type="entry name" value="MacB_PCD"/>
    <property type="match status" value="2"/>
</dbReference>
<keyword evidence="4 6" id="KW-1133">Transmembrane helix</keyword>
<dbReference type="NCBIfam" id="NF038404">
    <property type="entry name" value="perm_prefix_2"/>
    <property type="match status" value="1"/>
</dbReference>
<sequence>MKSEERRPDRPPRYFTSLIAMLIAPHLREEILGNLQERYVRRVHNQGVSKARRRYWLESLAYLRPAFIKRQKNEYSSTTGQLAPIYSHDMIRNYLKIALRNLRRQKVSTSINIIGLAIGLATCILIMLYVQDELSYDRNNEKADRIVRVGLKLQLNGKDVGGSMLGINAARDLQQEFPEVVKATRFRGQGSEFVSYGTTSFKEDKLLVADSSFFAVFTIPFLKGDPGRALTEPNTVILTEETARKYFGNQDPVGKVLSFGSEKTPYRITGIVRNVPPNSHFQYNMLVSLAGDDQNPSDAGWLYRMNYHTYLLLPEKYDYKQLESKISRLAEKQIGGEIQQFLKLTPKQFREKGDDFGVFLEPLTDIHLYSRTETGSGGNIMYVYILTAIAAFMLLIACVNFMNLSTATAVRRSREVGVRKVLGSVKGQLRQQFLIESLLLATVALVVGLVLVTLALPFFNELTGKALSVNLLAKPVIAAGLVVGTVLVGLLAGSYPAFYLSSFKPVSVLKGRIMATRGSFNLRSGLVVFQFFVTIAMIIATVTADRQLRYMQSQKVGFDREQVLVIQNTNMLRNNEAVFRDQIIQSPHVIMGSISGQVPVGNSVMDNTTVMSKENPDQGVMSRFYFVDPEYIPTLGMRMIQGRNFSKKFQTDASAVVLNETAVKALGWQQNPIGKELIGHTDDNGVKTYYRVIGVVKDFHFESLRQKIGPLVMFLGGNSGNILVKTRTDKLPQLLASMKQQWESFAPAAPFSYSFLDDRFEQVYISEQKTEQVLTLFSSLTIFIACLGLFGLTTYTAEQRTKEIGVRKVLGASVTSVLALLSRDFLKPILIALILASPVAWWGINQWLREFAYKVTVDWSIFALAGLVTVGIALLTVSFQSIKAALMNPVKSLRSE</sequence>
<evidence type="ECO:0000313" key="9">
    <source>
        <dbReference type="EMBL" id="WAC12694.1"/>
    </source>
</evidence>
<dbReference type="GO" id="GO:0005886">
    <property type="term" value="C:plasma membrane"/>
    <property type="evidence" value="ECO:0007669"/>
    <property type="project" value="UniProtKB-SubCell"/>
</dbReference>
<proteinExistence type="predicted"/>
<dbReference type="InterPro" id="IPR047699">
    <property type="entry name" value="Permease_put_prefix"/>
</dbReference>
<feature type="transmembrane region" description="Helical" evidence="6">
    <location>
        <begin position="476"/>
        <end position="500"/>
    </location>
</feature>
<dbReference type="InterPro" id="IPR003838">
    <property type="entry name" value="ABC3_permease_C"/>
</dbReference>
<dbReference type="InterPro" id="IPR025857">
    <property type="entry name" value="MacB_PCD"/>
</dbReference>
<evidence type="ECO:0000256" key="5">
    <source>
        <dbReference type="ARBA" id="ARBA00023136"/>
    </source>
</evidence>
<feature type="transmembrane region" description="Helical" evidence="6">
    <location>
        <begin position="381"/>
        <end position="404"/>
    </location>
</feature>
<keyword evidence="10" id="KW-1185">Reference proteome</keyword>
<feature type="transmembrane region" description="Helical" evidence="6">
    <location>
        <begin position="773"/>
        <end position="792"/>
    </location>
</feature>
<evidence type="ECO:0000313" key="10">
    <source>
        <dbReference type="Proteomes" id="UP001164653"/>
    </source>
</evidence>
<feature type="domain" description="ABC3 transporter permease C-terminal" evidence="7">
    <location>
        <begin position="776"/>
        <end position="889"/>
    </location>
</feature>
<gene>
    <name evidence="9" type="ORF">ON006_01755</name>
</gene>
<reference evidence="9" key="1">
    <citation type="submission" date="2022-11" db="EMBL/GenBank/DDBJ databases">
        <title>Dyadobacter pollutisoli sp. nov., isolated from plastic dumped soil.</title>
        <authorList>
            <person name="Kim J.M."/>
            <person name="Kim K.R."/>
            <person name="Lee J.K."/>
            <person name="Hao L."/>
            <person name="Jeon C.O."/>
        </authorList>
    </citation>
    <scope>NUCLEOTIDE SEQUENCE</scope>
    <source>
        <strain evidence="9">U1</strain>
    </source>
</reference>
<evidence type="ECO:0000256" key="1">
    <source>
        <dbReference type="ARBA" id="ARBA00004651"/>
    </source>
</evidence>
<dbReference type="KEGG" id="dpf:ON006_01755"/>
<feature type="transmembrane region" description="Helical" evidence="6">
    <location>
        <begin position="825"/>
        <end position="844"/>
    </location>
</feature>
<keyword evidence="5 6" id="KW-0472">Membrane</keyword>
<evidence type="ECO:0000256" key="2">
    <source>
        <dbReference type="ARBA" id="ARBA00022475"/>
    </source>
</evidence>
<evidence type="ECO:0000256" key="4">
    <source>
        <dbReference type="ARBA" id="ARBA00022989"/>
    </source>
</evidence>